<dbReference type="InterPro" id="IPR035992">
    <property type="entry name" value="Ricin_B-like_lectins"/>
</dbReference>
<accession>A0A8H9LIC8</accession>
<dbReference type="Pfam" id="PF00652">
    <property type="entry name" value="Ricin_B_lectin"/>
    <property type="match status" value="1"/>
</dbReference>
<proteinExistence type="predicted"/>
<dbReference type="InterPro" id="IPR000772">
    <property type="entry name" value="Ricin_B_lectin"/>
</dbReference>
<evidence type="ECO:0000256" key="1">
    <source>
        <dbReference type="SAM" id="SignalP"/>
    </source>
</evidence>
<dbReference type="Gene3D" id="2.80.10.50">
    <property type="match status" value="1"/>
</dbReference>
<dbReference type="AlphaFoldDB" id="A0A1E7N3W0"/>
<dbReference type="GeneID" id="97483832"/>
<sequence>MVFALRKTLAVAALALTASFLPAVGAGAADTAQASPRTPGLYCLANTWNTPNIGTKPCYPSDLGQHWTLSGEQISLSNARGYCLANTWGTQTVSVKPCDPNDQGQYWTVSGQQITLTFAPAHCLANVWQSPSVGTRPCNAADPGQHWVVFDDQISLALA</sequence>
<name>A0A1E7N3W0_KITAU</name>
<reference evidence="3" key="5">
    <citation type="submission" date="2020-09" db="EMBL/GenBank/DDBJ databases">
        <authorList>
            <person name="Sun Q."/>
            <person name="Ohkuma M."/>
        </authorList>
    </citation>
    <scope>NUCLEOTIDE SEQUENCE</scope>
    <source>
        <strain evidence="3">JCM 4434</strain>
    </source>
</reference>
<accession>A0A1E7N3W0</accession>
<dbReference type="Proteomes" id="UP000610124">
    <property type="component" value="Unassembled WGS sequence"/>
</dbReference>
<evidence type="ECO:0000313" key="5">
    <source>
        <dbReference type="Proteomes" id="UP000037395"/>
    </source>
</evidence>
<feature type="signal peptide" evidence="1">
    <location>
        <begin position="1"/>
        <end position="28"/>
    </location>
</feature>
<feature type="chain" id="PRO_5009198821" description="Ricin B lectin domain-containing protein" evidence="1">
    <location>
        <begin position="29"/>
        <end position="159"/>
    </location>
</feature>
<feature type="domain" description="Ricin B lectin" evidence="2">
    <location>
        <begin position="43"/>
        <end position="147"/>
    </location>
</feature>
<evidence type="ECO:0000259" key="2">
    <source>
        <dbReference type="Pfam" id="PF00652"/>
    </source>
</evidence>
<reference evidence="4" key="4">
    <citation type="submission" date="2016-08" db="EMBL/GenBank/DDBJ databases">
        <title>Sequencing, Assembly and Comparative Genomics of S. aureofaciens ATCC 10762.</title>
        <authorList>
            <person name="Gradnigo J.S."/>
            <person name="Johnson N."/>
            <person name="Somerville G.A."/>
        </authorList>
    </citation>
    <scope>NUCLEOTIDE SEQUENCE [LARGE SCALE GENOMIC DNA]</scope>
    <source>
        <strain evidence="4">ATCC 10762</strain>
    </source>
</reference>
<dbReference type="EMBL" id="JPRF03000035">
    <property type="protein sequence ID" value="OEV35367.1"/>
    <property type="molecule type" value="Genomic_DNA"/>
</dbReference>
<dbReference type="PROSITE" id="PS50231">
    <property type="entry name" value="RICIN_B_LECTIN"/>
    <property type="match status" value="1"/>
</dbReference>
<dbReference type="RefSeq" id="WP_037828201.1">
    <property type="nucleotide sequence ID" value="NZ_BMUB01000001.1"/>
</dbReference>
<reference evidence="4 5" key="2">
    <citation type="submission" date="2014-07" db="EMBL/GenBank/DDBJ databases">
        <authorList>
            <person name="Zhang J.E."/>
            <person name="Yang H."/>
            <person name="Guo J."/>
            <person name="Deng Z."/>
            <person name="Luo H."/>
            <person name="Luo M."/>
            <person name="Zhao B."/>
        </authorList>
    </citation>
    <scope>NUCLEOTIDE SEQUENCE [LARGE SCALE GENOMIC DNA]</scope>
    <source>
        <strain evidence="4">ATCC 10762</strain>
        <strain evidence="5">ATCC 10762 / DSM 40127 / CCM 3239 / JCM 4008 / LMG 5968 / NBRC 12843 / NCIMB 8234 / A-377</strain>
    </source>
</reference>
<dbReference type="EMBL" id="BMUB01000001">
    <property type="protein sequence ID" value="GGU58509.1"/>
    <property type="molecule type" value="Genomic_DNA"/>
</dbReference>
<evidence type="ECO:0000313" key="3">
    <source>
        <dbReference type="EMBL" id="GGU58509.1"/>
    </source>
</evidence>
<reference evidence="5" key="3">
    <citation type="submission" date="2016-08" db="EMBL/GenBank/DDBJ databases">
        <title>Sequencing, assembly and comparative genomics of S. aureofaciens ATCC 10762.</title>
        <authorList>
            <person name="Gradnigo J.S."/>
            <person name="Johnson N."/>
            <person name="Somerville G.A."/>
        </authorList>
    </citation>
    <scope>NUCLEOTIDE SEQUENCE [LARGE SCALE GENOMIC DNA]</scope>
    <source>
        <strain evidence="5">ATCC 10762 / DSM 40127 / CCM 3239 / JCM 4008 / LMG 5968 / NBRC 12843 / NCIMB 8234 / A-377</strain>
    </source>
</reference>
<keyword evidence="5" id="KW-1185">Reference proteome</keyword>
<comment type="caution">
    <text evidence="4">The sequence shown here is derived from an EMBL/GenBank/DDBJ whole genome shotgun (WGS) entry which is preliminary data.</text>
</comment>
<dbReference type="Proteomes" id="UP000037395">
    <property type="component" value="Unassembled WGS sequence"/>
</dbReference>
<keyword evidence="1" id="KW-0732">Signal</keyword>
<protein>
    <recommendedName>
        <fullName evidence="2">Ricin B lectin domain-containing protein</fullName>
    </recommendedName>
</protein>
<evidence type="ECO:0000313" key="4">
    <source>
        <dbReference type="EMBL" id="OEV35367.1"/>
    </source>
</evidence>
<gene>
    <name evidence="3" type="ORF">GCM10010502_06550</name>
    <name evidence="4" type="ORF">HS99_0032660</name>
</gene>
<dbReference type="SUPFAM" id="SSF50370">
    <property type="entry name" value="Ricin B-like lectins"/>
    <property type="match status" value="1"/>
</dbReference>
<dbReference type="OrthoDB" id="3871837at2"/>
<organism evidence="4 5">
    <name type="scientific">Kitasatospora aureofaciens</name>
    <name type="common">Streptomyces aureofaciens</name>
    <dbReference type="NCBI Taxonomy" id="1894"/>
    <lineage>
        <taxon>Bacteria</taxon>
        <taxon>Bacillati</taxon>
        <taxon>Actinomycetota</taxon>
        <taxon>Actinomycetes</taxon>
        <taxon>Kitasatosporales</taxon>
        <taxon>Streptomycetaceae</taxon>
        <taxon>Kitasatospora</taxon>
    </lineage>
</organism>
<reference evidence="3" key="1">
    <citation type="journal article" date="2014" name="Int. J. Syst. Evol. Microbiol.">
        <title>Complete genome sequence of Corynebacterium casei LMG S-19264T (=DSM 44701T), isolated from a smear-ripened cheese.</title>
        <authorList>
            <consortium name="US DOE Joint Genome Institute (JGI-PGF)"/>
            <person name="Walter F."/>
            <person name="Albersmeier A."/>
            <person name="Kalinowski J."/>
            <person name="Ruckert C."/>
        </authorList>
    </citation>
    <scope>NUCLEOTIDE SEQUENCE</scope>
    <source>
        <strain evidence="3">JCM 4434</strain>
    </source>
</reference>